<evidence type="ECO:0000256" key="10">
    <source>
        <dbReference type="ARBA" id="ARBA00023011"/>
    </source>
</evidence>
<evidence type="ECO:0000313" key="23">
    <source>
        <dbReference type="Proteomes" id="UP000322899"/>
    </source>
</evidence>
<evidence type="ECO:0000256" key="13">
    <source>
        <dbReference type="ARBA" id="ARBA00023166"/>
    </source>
</evidence>
<keyword evidence="11" id="KW-0443">Lipid metabolism</keyword>
<evidence type="ECO:0000256" key="12">
    <source>
        <dbReference type="ARBA" id="ARBA00023136"/>
    </source>
</evidence>
<accession>A0A5A8EEA8</accession>
<dbReference type="Gene3D" id="1.20.120.1630">
    <property type="match status" value="1"/>
</dbReference>
<evidence type="ECO:0000256" key="20">
    <source>
        <dbReference type="SAM" id="Phobius"/>
    </source>
</evidence>
<evidence type="ECO:0000256" key="11">
    <source>
        <dbReference type="ARBA" id="ARBA00023098"/>
    </source>
</evidence>
<dbReference type="FunFam" id="1.20.120.1630:FF:000011">
    <property type="entry name" value="Delta(14)-sterol reductase"/>
    <property type="match status" value="1"/>
</dbReference>
<feature type="transmembrane region" description="Helical" evidence="20">
    <location>
        <begin position="40"/>
        <end position="62"/>
    </location>
</feature>
<dbReference type="PANTHER" id="PTHR21257">
    <property type="entry name" value="DELTA(14)-STEROL REDUCTASE"/>
    <property type="match status" value="1"/>
</dbReference>
<dbReference type="InterPro" id="IPR001171">
    <property type="entry name" value="ERG24_DHCR-like"/>
</dbReference>
<evidence type="ECO:0000256" key="18">
    <source>
        <dbReference type="ARBA" id="ARBA00069705"/>
    </source>
</evidence>
<evidence type="ECO:0000256" key="16">
    <source>
        <dbReference type="ARBA" id="ARBA00031227"/>
    </source>
</evidence>
<gene>
    <name evidence="21" type="ORF">CROE0942_LOCUS15123</name>
    <name evidence="22" type="ORF">FNF27_02573</name>
</gene>
<keyword evidence="12 20" id="KW-0472">Membrane</keyword>
<dbReference type="GO" id="GO:0050613">
    <property type="term" value="F:Delta14-sterol reductase activity"/>
    <property type="evidence" value="ECO:0007669"/>
    <property type="project" value="UniProtKB-EC"/>
</dbReference>
<organism evidence="22 23">
    <name type="scientific">Cafeteria roenbergensis</name>
    <name type="common">Marine flagellate</name>
    <dbReference type="NCBI Taxonomy" id="33653"/>
    <lineage>
        <taxon>Eukaryota</taxon>
        <taxon>Sar</taxon>
        <taxon>Stramenopiles</taxon>
        <taxon>Bigyra</taxon>
        <taxon>Opalozoa</taxon>
        <taxon>Bicosoecida</taxon>
        <taxon>Cafeteriaceae</taxon>
        <taxon>Cafeteria</taxon>
    </lineage>
</organism>
<comment type="pathway">
    <text evidence="17">Steroid biosynthesis.</text>
</comment>
<dbReference type="Pfam" id="PF01222">
    <property type="entry name" value="ERG4_ERG24"/>
    <property type="match status" value="1"/>
</dbReference>
<dbReference type="EMBL" id="HBET01022079">
    <property type="protein sequence ID" value="CAD8570743.1"/>
    <property type="molecule type" value="Transcribed_RNA"/>
</dbReference>
<evidence type="ECO:0000256" key="3">
    <source>
        <dbReference type="ARBA" id="ARBA00012413"/>
    </source>
</evidence>
<name>A0A5A8EEA8_CAFRO</name>
<keyword evidence="4" id="KW-0444">Lipid biosynthesis</keyword>
<feature type="transmembrane region" description="Helical" evidence="20">
    <location>
        <begin position="170"/>
        <end position="187"/>
    </location>
</feature>
<keyword evidence="9" id="KW-0560">Oxidoreductase</keyword>
<dbReference type="EMBL" id="VLTO01000011">
    <property type="protein sequence ID" value="KAA0175852.1"/>
    <property type="molecule type" value="Genomic_DNA"/>
</dbReference>
<feature type="transmembrane region" description="Helical" evidence="20">
    <location>
        <begin position="307"/>
        <end position="329"/>
    </location>
</feature>
<evidence type="ECO:0000256" key="14">
    <source>
        <dbReference type="ARBA" id="ARBA00023221"/>
    </source>
</evidence>
<evidence type="ECO:0000256" key="8">
    <source>
        <dbReference type="ARBA" id="ARBA00022989"/>
    </source>
</evidence>
<dbReference type="EC" id="1.3.1.70" evidence="3"/>
<keyword evidence="5 20" id="KW-0812">Transmembrane</keyword>
<feature type="transmembrane region" description="Helical" evidence="20">
    <location>
        <begin position="82"/>
        <end position="105"/>
    </location>
</feature>
<dbReference type="InterPro" id="IPR018083">
    <property type="entry name" value="Sterol_reductase_CS"/>
</dbReference>
<dbReference type="OrthoDB" id="5326588at2759"/>
<keyword evidence="13" id="KW-1207">Sterol metabolism</keyword>
<comment type="subcellular location">
    <subcellularLocation>
        <location evidence="1">Membrane</location>
        <topology evidence="1">Multi-pass membrane protein</topology>
    </subcellularLocation>
</comment>
<evidence type="ECO:0000313" key="22">
    <source>
        <dbReference type="EMBL" id="KAA0175852.1"/>
    </source>
</evidence>
<dbReference type="Proteomes" id="UP000322899">
    <property type="component" value="Unassembled WGS sequence"/>
</dbReference>
<dbReference type="PANTHER" id="PTHR21257:SF52">
    <property type="entry name" value="DELTA(14)-STEROL REDUCTASE TM7SF2"/>
    <property type="match status" value="1"/>
</dbReference>
<comment type="similarity">
    <text evidence="2">Belongs to the ERG4/ERG24 family.</text>
</comment>
<evidence type="ECO:0000256" key="2">
    <source>
        <dbReference type="ARBA" id="ARBA00005402"/>
    </source>
</evidence>
<dbReference type="PROSITE" id="PS01018">
    <property type="entry name" value="STEROL_REDUCT_2"/>
    <property type="match status" value="1"/>
</dbReference>
<feature type="transmembrane region" description="Helical" evidence="20">
    <location>
        <begin position="349"/>
        <end position="366"/>
    </location>
</feature>
<dbReference type="AlphaFoldDB" id="A0A5A8EEA8"/>
<evidence type="ECO:0000256" key="1">
    <source>
        <dbReference type="ARBA" id="ARBA00004141"/>
    </source>
</evidence>
<reference evidence="21" key="2">
    <citation type="submission" date="2021-01" db="EMBL/GenBank/DDBJ databases">
        <authorList>
            <person name="Corre E."/>
            <person name="Pelletier E."/>
            <person name="Niang G."/>
            <person name="Scheremetjew M."/>
            <person name="Finn R."/>
            <person name="Kale V."/>
            <person name="Holt S."/>
            <person name="Cochrane G."/>
            <person name="Meng A."/>
            <person name="Brown T."/>
            <person name="Cohen L."/>
        </authorList>
    </citation>
    <scope>NUCLEOTIDE SEQUENCE</scope>
    <source>
        <strain evidence="21">E4-10</strain>
    </source>
</reference>
<reference evidence="22 23" key="1">
    <citation type="submission" date="2019-07" db="EMBL/GenBank/DDBJ databases">
        <title>Genomes of Cafeteria roenbergensis.</title>
        <authorList>
            <person name="Fischer M.G."/>
            <person name="Hackl T."/>
            <person name="Roman M."/>
        </authorList>
    </citation>
    <scope>NUCLEOTIDE SEQUENCE [LARGE SCALE GENOMIC DNA]</scope>
    <source>
        <strain evidence="22 23">E4-10P</strain>
    </source>
</reference>
<proteinExistence type="inferred from homology"/>
<evidence type="ECO:0000256" key="19">
    <source>
        <dbReference type="SAM" id="MobiDB-lite"/>
    </source>
</evidence>
<evidence type="ECO:0000256" key="7">
    <source>
        <dbReference type="ARBA" id="ARBA00022955"/>
    </source>
</evidence>
<keyword evidence="7" id="KW-0752">Steroid biosynthesis</keyword>
<keyword evidence="8 20" id="KW-1133">Transmembrane helix</keyword>
<dbReference type="GO" id="GO:0005789">
    <property type="term" value="C:endoplasmic reticulum membrane"/>
    <property type="evidence" value="ECO:0007669"/>
    <property type="project" value="TreeGrafter"/>
</dbReference>
<evidence type="ECO:0000256" key="17">
    <source>
        <dbReference type="ARBA" id="ARBA00060577"/>
    </source>
</evidence>
<dbReference type="GO" id="GO:0006696">
    <property type="term" value="P:ergosterol biosynthetic process"/>
    <property type="evidence" value="ECO:0007669"/>
    <property type="project" value="TreeGrafter"/>
</dbReference>
<evidence type="ECO:0000313" key="21">
    <source>
        <dbReference type="EMBL" id="CAD8570743.1"/>
    </source>
</evidence>
<evidence type="ECO:0000256" key="4">
    <source>
        <dbReference type="ARBA" id="ARBA00022516"/>
    </source>
</evidence>
<dbReference type="PROSITE" id="PS01017">
    <property type="entry name" value="STEROL_REDUCT_1"/>
    <property type="match status" value="1"/>
</dbReference>
<keyword evidence="6" id="KW-0521">NADP</keyword>
<keyword evidence="14" id="KW-0753">Steroid metabolism</keyword>
<evidence type="ECO:0000256" key="5">
    <source>
        <dbReference type="ARBA" id="ARBA00022692"/>
    </source>
</evidence>
<protein>
    <recommendedName>
        <fullName evidence="18">Delta(14)-sterol reductase</fullName>
        <ecNumber evidence="3">1.3.1.70</ecNumber>
    </recommendedName>
    <alternativeName>
        <fullName evidence="15">C-14 sterol reductase</fullName>
    </alternativeName>
    <alternativeName>
        <fullName evidence="16">Sterol C14-reductase</fullName>
    </alternativeName>
</protein>
<evidence type="ECO:0000256" key="6">
    <source>
        <dbReference type="ARBA" id="ARBA00022857"/>
    </source>
</evidence>
<sequence length="484" mass="53784">MTERSSSSMRQRRPARTVPAAEDDDVWKPRTVDPEFGGPVGTFIITILMSLTILSVTHTGWLELPWQIPDLFTDPAAYVARAATSLGFAIPAGWWLLHLTLHVVLPGRVVLGVPLPTGQRLRYKLNGFACVALSVVLALAWHVACETSSFGLRPSQSLRWLTLSSSLEQLAFGTVCMCFAKSTWLYLASFQGRRLLAEPGNSGVMVYDWFMGRELNPRLSLSGGSELDLKFFNELRPGMSAWVVLALAPAVVHLQDTGAVAAALAFVAGRDPVALVAPLKAELFAVVGLQVMYVLDSVLFEEAILTTMDIIMDGFGFMLCAGDLAWVPFTFSLQGRYILQKDEGLPLEQWLVAAAVGLLGFAVFRLSNLQKNTFKADMDGPAVRDLPTIPARSLPPREGGGRLLAGGWWGMARHINYLGDWLLGLSWCLLTGFEHPVPYLYAFYFAFLLLHRERRDDHKCAQKYGPYWKEYRALVPWRIIPFLY</sequence>
<feature type="transmembrane region" description="Helical" evidence="20">
    <location>
        <begin position="125"/>
        <end position="144"/>
    </location>
</feature>
<keyword evidence="10" id="KW-0756">Sterol biosynthesis</keyword>
<evidence type="ECO:0000256" key="9">
    <source>
        <dbReference type="ARBA" id="ARBA00023002"/>
    </source>
</evidence>
<evidence type="ECO:0000256" key="15">
    <source>
        <dbReference type="ARBA" id="ARBA00030165"/>
    </source>
</evidence>
<feature type="region of interest" description="Disordered" evidence="19">
    <location>
        <begin position="1"/>
        <end position="23"/>
    </location>
</feature>